<organism evidence="2 3">
    <name type="scientific">Taenia crassiceps</name>
    <dbReference type="NCBI Taxonomy" id="6207"/>
    <lineage>
        <taxon>Eukaryota</taxon>
        <taxon>Metazoa</taxon>
        <taxon>Spiralia</taxon>
        <taxon>Lophotrochozoa</taxon>
        <taxon>Platyhelminthes</taxon>
        <taxon>Cestoda</taxon>
        <taxon>Eucestoda</taxon>
        <taxon>Cyclophyllidea</taxon>
        <taxon>Taeniidae</taxon>
        <taxon>Taenia</taxon>
    </lineage>
</organism>
<gene>
    <name evidence="2" type="ORF">TcWFU_006132</name>
</gene>
<reference evidence="2 3" key="1">
    <citation type="journal article" date="2022" name="Front. Cell. Infect. Microbiol.">
        <title>The Genomes of Two Strains of Taenia crassiceps the Animal Model for the Study of Human Cysticercosis.</title>
        <authorList>
            <person name="Bobes R.J."/>
            <person name="Estrada K."/>
            <person name="Rios-Valencia D.G."/>
            <person name="Calderon-Gallegos A."/>
            <person name="de la Torre P."/>
            <person name="Carrero J.C."/>
            <person name="Sanchez-Flores A."/>
            <person name="Laclette J.P."/>
        </authorList>
    </citation>
    <scope>NUCLEOTIDE SEQUENCE [LARGE SCALE GENOMIC DNA]</scope>
    <source>
        <strain evidence="2">WFUcys</strain>
    </source>
</reference>
<dbReference type="EMBL" id="JAKROA010000007">
    <property type="protein sequence ID" value="KAL5105828.1"/>
    <property type="molecule type" value="Genomic_DNA"/>
</dbReference>
<protein>
    <submittedName>
        <fullName evidence="2">Uncharacterized protein</fullName>
    </submittedName>
</protein>
<feature type="region of interest" description="Disordered" evidence="1">
    <location>
        <begin position="1"/>
        <end position="57"/>
    </location>
</feature>
<feature type="compositionally biased region" description="Low complexity" evidence="1">
    <location>
        <begin position="13"/>
        <end position="26"/>
    </location>
</feature>
<evidence type="ECO:0000256" key="1">
    <source>
        <dbReference type="SAM" id="MobiDB-lite"/>
    </source>
</evidence>
<evidence type="ECO:0000313" key="2">
    <source>
        <dbReference type="EMBL" id="KAL5105828.1"/>
    </source>
</evidence>
<name>A0ABR4Q809_9CEST</name>
<sequence>MKPSSGRRMGEKQQQQQQQQQHQQQQAVEHASTGLTCPPLDPTLAPSLGPFRLSTHPSVHLVGFTA</sequence>
<keyword evidence="3" id="KW-1185">Reference proteome</keyword>
<comment type="caution">
    <text evidence="2">The sequence shown here is derived from an EMBL/GenBank/DDBJ whole genome shotgun (WGS) entry which is preliminary data.</text>
</comment>
<dbReference type="Proteomes" id="UP001651158">
    <property type="component" value="Unassembled WGS sequence"/>
</dbReference>
<accession>A0ABR4Q809</accession>
<proteinExistence type="predicted"/>
<evidence type="ECO:0000313" key="3">
    <source>
        <dbReference type="Proteomes" id="UP001651158"/>
    </source>
</evidence>